<evidence type="ECO:0000256" key="2">
    <source>
        <dbReference type="ARBA" id="ARBA00022741"/>
    </source>
</evidence>
<dbReference type="GO" id="GO:0022857">
    <property type="term" value="F:transmembrane transporter activity"/>
    <property type="evidence" value="ECO:0007669"/>
    <property type="project" value="TreeGrafter"/>
</dbReference>
<dbReference type="GO" id="GO:0005524">
    <property type="term" value="F:ATP binding"/>
    <property type="evidence" value="ECO:0007669"/>
    <property type="project" value="UniProtKB-KW"/>
</dbReference>
<evidence type="ECO:0000313" key="5">
    <source>
        <dbReference type="EMBL" id="MCP2170050.1"/>
    </source>
</evidence>
<dbReference type="Proteomes" id="UP001206128">
    <property type="component" value="Unassembled WGS sequence"/>
</dbReference>
<dbReference type="PANTHER" id="PTHR24220">
    <property type="entry name" value="IMPORT ATP-BINDING PROTEIN"/>
    <property type="match status" value="1"/>
</dbReference>
<feature type="domain" description="ABC transporter" evidence="4">
    <location>
        <begin position="20"/>
        <end position="254"/>
    </location>
</feature>
<proteinExistence type="predicted"/>
<dbReference type="Gene3D" id="3.40.50.300">
    <property type="entry name" value="P-loop containing nucleotide triphosphate hydrolases"/>
    <property type="match status" value="1"/>
</dbReference>
<reference evidence="5" key="1">
    <citation type="submission" date="2022-06" db="EMBL/GenBank/DDBJ databases">
        <title>Genomic Encyclopedia of Archaeal and Bacterial Type Strains, Phase II (KMG-II): from individual species to whole genera.</title>
        <authorList>
            <person name="Goeker M."/>
        </authorList>
    </citation>
    <scope>NUCLEOTIDE SEQUENCE</scope>
    <source>
        <strain evidence="5">DSM 43935</strain>
    </source>
</reference>
<dbReference type="GO" id="GO:0005886">
    <property type="term" value="C:plasma membrane"/>
    <property type="evidence" value="ECO:0007669"/>
    <property type="project" value="TreeGrafter"/>
</dbReference>
<gene>
    <name evidence="5" type="ORF">LX83_006938</name>
</gene>
<keyword evidence="2" id="KW-0547">Nucleotide-binding</keyword>
<dbReference type="InterPro" id="IPR003439">
    <property type="entry name" value="ABC_transporter-like_ATP-bd"/>
</dbReference>
<sequence>MNAAEATADSPQWMMRSPAVVVDRVSKIYPTGARALDDVSVTVARGTFVAVLGPPGAGKSTLVHCAAGLDAPTSGSTRVDGVEIGALSEIRRAELRRLRVGFLFAAHNLMPAMSVADNITLPLRLAGTAPDHDWVRALAERVGLAGRLAHRPVELSGVEQWRVALARAVVARPAVVFADEPTGALHPREAGAAVGLLREVVDGLGQAVVLATRDAAVAAPADRVLLMAGGRVADTVEAPTTAAELARRVTALAPGR</sequence>
<evidence type="ECO:0000256" key="3">
    <source>
        <dbReference type="ARBA" id="ARBA00022840"/>
    </source>
</evidence>
<name>A0AAE3GL43_9PSEU</name>
<dbReference type="PROSITE" id="PS50893">
    <property type="entry name" value="ABC_TRANSPORTER_2"/>
    <property type="match status" value="1"/>
</dbReference>
<dbReference type="AlphaFoldDB" id="A0AAE3GL43"/>
<protein>
    <submittedName>
        <fullName evidence="5">ABC transport system ATP-binding protein</fullName>
    </submittedName>
</protein>
<keyword evidence="6" id="KW-1185">Reference proteome</keyword>
<dbReference type="InterPro" id="IPR015854">
    <property type="entry name" value="ABC_transpr_LolD-like"/>
</dbReference>
<evidence type="ECO:0000313" key="6">
    <source>
        <dbReference type="Proteomes" id="UP001206128"/>
    </source>
</evidence>
<dbReference type="PANTHER" id="PTHR24220:SF685">
    <property type="entry name" value="ABC TRANSPORTER RELATED"/>
    <property type="match status" value="1"/>
</dbReference>
<keyword evidence="1" id="KW-0813">Transport</keyword>
<dbReference type="CDD" id="cd03255">
    <property type="entry name" value="ABC_MJ0796_LolCDE_FtsE"/>
    <property type="match status" value="1"/>
</dbReference>
<dbReference type="InterPro" id="IPR027417">
    <property type="entry name" value="P-loop_NTPase"/>
</dbReference>
<evidence type="ECO:0000256" key="1">
    <source>
        <dbReference type="ARBA" id="ARBA00022448"/>
    </source>
</evidence>
<dbReference type="InterPro" id="IPR003593">
    <property type="entry name" value="AAA+_ATPase"/>
</dbReference>
<dbReference type="SMART" id="SM00382">
    <property type="entry name" value="AAA"/>
    <property type="match status" value="1"/>
</dbReference>
<dbReference type="Pfam" id="PF00005">
    <property type="entry name" value="ABC_tran"/>
    <property type="match status" value="1"/>
</dbReference>
<organism evidence="5 6">
    <name type="scientific">Goodfellowiella coeruleoviolacea</name>
    <dbReference type="NCBI Taxonomy" id="334858"/>
    <lineage>
        <taxon>Bacteria</taxon>
        <taxon>Bacillati</taxon>
        <taxon>Actinomycetota</taxon>
        <taxon>Actinomycetes</taxon>
        <taxon>Pseudonocardiales</taxon>
        <taxon>Pseudonocardiaceae</taxon>
        <taxon>Goodfellowiella</taxon>
    </lineage>
</organism>
<dbReference type="InterPro" id="IPR017911">
    <property type="entry name" value="MacB-like_ATP-bd"/>
</dbReference>
<dbReference type="EMBL" id="JAMTCK010000023">
    <property type="protein sequence ID" value="MCP2170050.1"/>
    <property type="molecule type" value="Genomic_DNA"/>
</dbReference>
<dbReference type="GO" id="GO:0016887">
    <property type="term" value="F:ATP hydrolysis activity"/>
    <property type="evidence" value="ECO:0007669"/>
    <property type="project" value="InterPro"/>
</dbReference>
<comment type="caution">
    <text evidence="5">The sequence shown here is derived from an EMBL/GenBank/DDBJ whole genome shotgun (WGS) entry which is preliminary data.</text>
</comment>
<dbReference type="SUPFAM" id="SSF52540">
    <property type="entry name" value="P-loop containing nucleoside triphosphate hydrolases"/>
    <property type="match status" value="1"/>
</dbReference>
<accession>A0AAE3GL43</accession>
<evidence type="ECO:0000259" key="4">
    <source>
        <dbReference type="PROSITE" id="PS50893"/>
    </source>
</evidence>
<keyword evidence="3 5" id="KW-0067">ATP-binding</keyword>
<dbReference type="RefSeq" id="WP_253779777.1">
    <property type="nucleotide sequence ID" value="NZ_JAMTCK010000023.1"/>
</dbReference>